<gene>
    <name evidence="1" type="ORF">E2F46_06160</name>
</gene>
<name>A0A4R5TY91_9GAMM</name>
<accession>A0A4R5TY91</accession>
<sequence length="104" mass="11978">MTEFTSDRPTIGSLLDTTLWLHDQHDVVRILYCPEHRVLGMDWGEGMQYTRTGFEGVLKALGAAKASRQLYFDQRAMDAWIDTVTSRLHGTEQYYPDQTPRNAK</sequence>
<comment type="caution">
    <text evidence="1">The sequence shown here is derived from an EMBL/GenBank/DDBJ whole genome shotgun (WGS) entry which is preliminary data.</text>
</comment>
<evidence type="ECO:0000313" key="1">
    <source>
        <dbReference type="EMBL" id="TDK26178.1"/>
    </source>
</evidence>
<dbReference type="Proteomes" id="UP000294796">
    <property type="component" value="Unassembled WGS sequence"/>
</dbReference>
<dbReference type="EMBL" id="SMTF01000003">
    <property type="protein sequence ID" value="TDK26178.1"/>
    <property type="molecule type" value="Genomic_DNA"/>
</dbReference>
<dbReference type="AlphaFoldDB" id="A0A4R5TY91"/>
<dbReference type="RefSeq" id="WP_133321210.1">
    <property type="nucleotide sequence ID" value="NZ_SMTF01000003.1"/>
</dbReference>
<proteinExistence type="predicted"/>
<organism evidence="1 2">
    <name type="scientific">Luteimonas aestuarii</name>
    <dbReference type="NCBI Taxonomy" id="453837"/>
    <lineage>
        <taxon>Bacteria</taxon>
        <taxon>Pseudomonadati</taxon>
        <taxon>Pseudomonadota</taxon>
        <taxon>Gammaproteobacteria</taxon>
        <taxon>Lysobacterales</taxon>
        <taxon>Lysobacteraceae</taxon>
        <taxon>Luteimonas</taxon>
    </lineage>
</organism>
<keyword evidence="2" id="KW-1185">Reference proteome</keyword>
<evidence type="ECO:0000313" key="2">
    <source>
        <dbReference type="Proteomes" id="UP000294796"/>
    </source>
</evidence>
<reference evidence="1 2" key="1">
    <citation type="submission" date="2019-03" db="EMBL/GenBank/DDBJ databases">
        <title>Luteimonas zhaokaii sp.nov., isolated from the rectal contents of Plateau pika in Yushu, Qinghai Province, China.</title>
        <authorList>
            <person name="Zhang G."/>
        </authorList>
    </citation>
    <scope>NUCLEOTIDE SEQUENCE [LARGE SCALE GENOMIC DNA]</scope>
    <source>
        <strain evidence="1 2">B9</strain>
    </source>
</reference>
<protein>
    <submittedName>
        <fullName evidence="1">Uncharacterized protein</fullName>
    </submittedName>
</protein>